<gene>
    <name evidence="2" type="ORF">BCY91_03960</name>
</gene>
<dbReference type="InterPro" id="IPR000782">
    <property type="entry name" value="FAS1_domain"/>
</dbReference>
<dbReference type="Proteomes" id="UP000283433">
    <property type="component" value="Unassembled WGS sequence"/>
</dbReference>
<dbReference type="GO" id="GO:0005615">
    <property type="term" value="C:extracellular space"/>
    <property type="evidence" value="ECO:0007669"/>
    <property type="project" value="TreeGrafter"/>
</dbReference>
<dbReference type="Gene3D" id="2.30.180.10">
    <property type="entry name" value="FAS1 domain"/>
    <property type="match status" value="1"/>
</dbReference>
<dbReference type="SUPFAM" id="SSF82153">
    <property type="entry name" value="FAS1 domain"/>
    <property type="match status" value="1"/>
</dbReference>
<dbReference type="InterPro" id="IPR050904">
    <property type="entry name" value="Adhesion/Biosynth-related"/>
</dbReference>
<dbReference type="FunFam" id="2.30.180.10:FF:000032">
    <property type="entry name" value="Fasciclin domain-containing protein, putative"/>
    <property type="match status" value="1"/>
</dbReference>
<feature type="domain" description="FAS1" evidence="1">
    <location>
        <begin position="10"/>
        <end position="142"/>
    </location>
</feature>
<accession>A0A419S6D2</accession>
<protein>
    <recommendedName>
        <fullName evidence="1">FAS1 domain-containing protein</fullName>
    </recommendedName>
</protein>
<dbReference type="Pfam" id="PF02469">
    <property type="entry name" value="Fasciclin"/>
    <property type="match status" value="1"/>
</dbReference>
<dbReference type="PROSITE" id="PS50213">
    <property type="entry name" value="FAS1"/>
    <property type="match status" value="1"/>
</dbReference>
<organism evidence="2 3">
    <name type="scientific">Pelobium manganitolerans</name>
    <dbReference type="NCBI Taxonomy" id="1842495"/>
    <lineage>
        <taxon>Bacteria</taxon>
        <taxon>Pseudomonadati</taxon>
        <taxon>Bacteroidota</taxon>
        <taxon>Sphingobacteriia</taxon>
        <taxon>Sphingobacteriales</taxon>
        <taxon>Sphingobacteriaceae</taxon>
        <taxon>Pelobium</taxon>
    </lineage>
</organism>
<evidence type="ECO:0000313" key="3">
    <source>
        <dbReference type="Proteomes" id="UP000283433"/>
    </source>
</evidence>
<comment type="caution">
    <text evidence="2">The sequence shown here is derived from an EMBL/GenBank/DDBJ whole genome shotgun (WGS) entry which is preliminary data.</text>
</comment>
<dbReference type="SMART" id="SM00554">
    <property type="entry name" value="FAS1"/>
    <property type="match status" value="1"/>
</dbReference>
<keyword evidence="3" id="KW-1185">Reference proteome</keyword>
<dbReference type="AlphaFoldDB" id="A0A419S6D2"/>
<dbReference type="PANTHER" id="PTHR10900">
    <property type="entry name" value="PERIOSTIN-RELATED"/>
    <property type="match status" value="1"/>
</dbReference>
<reference evidence="2 3" key="1">
    <citation type="submission" date="2016-07" db="EMBL/GenBank/DDBJ databases">
        <title>Genome of Pelobium manganitolerans.</title>
        <authorList>
            <person name="Wu S."/>
            <person name="Wang G."/>
        </authorList>
    </citation>
    <scope>NUCLEOTIDE SEQUENCE [LARGE SCALE GENOMIC DNA]</scope>
    <source>
        <strain evidence="2 3">YS-25</strain>
    </source>
</reference>
<evidence type="ECO:0000259" key="1">
    <source>
        <dbReference type="PROSITE" id="PS50213"/>
    </source>
</evidence>
<name>A0A419S6D2_9SPHI</name>
<dbReference type="PANTHER" id="PTHR10900:SF77">
    <property type="entry name" value="FI19380P1"/>
    <property type="match status" value="1"/>
</dbReference>
<sequence>MVGAAMMVPQKTIVQNLVGSSAHSVLLTAIKKANLEETLAGKGPFTIFAPSNTAFNNLPNGKLEDLLKPENKSELSKLLTNHIVSGNYKTADLKDGMELQSLAGNILKVSVKDGLVKVNNVKISLADAISNNGVIHVVDALLQP</sequence>
<evidence type="ECO:0000313" key="2">
    <source>
        <dbReference type="EMBL" id="RKD16349.1"/>
    </source>
</evidence>
<proteinExistence type="predicted"/>
<dbReference type="InterPro" id="IPR036378">
    <property type="entry name" value="FAS1_dom_sf"/>
</dbReference>
<dbReference type="EMBL" id="MBTA01000023">
    <property type="protein sequence ID" value="RKD16349.1"/>
    <property type="molecule type" value="Genomic_DNA"/>
</dbReference>